<dbReference type="Gene3D" id="1.10.12.10">
    <property type="entry name" value="Lyase 2-enoyl-coa Hydratase, Chain A, domain 2"/>
    <property type="match status" value="1"/>
</dbReference>
<dbReference type="PROSITE" id="PS00166">
    <property type="entry name" value="ENOYL_COA_HYDRATASE"/>
    <property type="match status" value="1"/>
</dbReference>
<evidence type="ECO:0000256" key="1">
    <source>
        <dbReference type="ARBA" id="ARBA00005254"/>
    </source>
</evidence>
<evidence type="ECO:0000256" key="3">
    <source>
        <dbReference type="RuleBase" id="RU003707"/>
    </source>
</evidence>
<sequence length="261" mass="28201">MDQVLFEREGQVEIITLNRPEILNSFTAEMLHSLSIRFEELQQDDDTRAVLVTGTGRAFCAGADLAGAGGRDDVQTPAGMRLSTQLYSRVIRAIAGLEKPVIAAVNGDAAGAGCNFALACDLIVASRNARFIQIFVRRGLVADAGGTYFLPRLIGLSKAKELMFSGEAIGGEQAFALGLANKLVEPEKLMEESMELAHKLACGPTRALGMIKKMLNRSFESDLDTALEMEAAMQGIAVSTQDVVEGITCFLQKRRPEFKGR</sequence>
<dbReference type="PANTHER" id="PTHR11941:SF133">
    <property type="entry name" value="1,2-EPOXYPHENYLACETYL-COA ISOMERASE"/>
    <property type="match status" value="1"/>
</dbReference>
<gene>
    <name evidence="4" type="ORF">A2Y75_04930</name>
</gene>
<evidence type="ECO:0008006" key="6">
    <source>
        <dbReference type="Google" id="ProtNLM"/>
    </source>
</evidence>
<dbReference type="EMBL" id="MELK01000011">
    <property type="protein sequence ID" value="OFW59723.1"/>
    <property type="molecule type" value="Genomic_DNA"/>
</dbReference>
<name>A0A1F2WSE9_9ACTN</name>
<evidence type="ECO:0000256" key="2">
    <source>
        <dbReference type="ARBA" id="ARBA00023239"/>
    </source>
</evidence>
<dbReference type="AlphaFoldDB" id="A0A1F2WSE9"/>
<dbReference type="Pfam" id="PF00378">
    <property type="entry name" value="ECH_1"/>
    <property type="match status" value="1"/>
</dbReference>
<dbReference type="SUPFAM" id="SSF52096">
    <property type="entry name" value="ClpP/crotonase"/>
    <property type="match status" value="1"/>
</dbReference>
<protein>
    <recommendedName>
        <fullName evidence="6">2-(1,2-epoxy-1,2-dihydrophenyl)acetyl-CoA isomerase</fullName>
    </recommendedName>
</protein>
<proteinExistence type="inferred from homology"/>
<dbReference type="InterPro" id="IPR029045">
    <property type="entry name" value="ClpP/crotonase-like_dom_sf"/>
</dbReference>
<evidence type="ECO:0000313" key="4">
    <source>
        <dbReference type="EMBL" id="OFW59723.1"/>
    </source>
</evidence>
<dbReference type="CDD" id="cd06558">
    <property type="entry name" value="crotonase-like"/>
    <property type="match status" value="1"/>
</dbReference>
<dbReference type="InterPro" id="IPR018376">
    <property type="entry name" value="Enoyl-CoA_hyd/isom_CS"/>
</dbReference>
<dbReference type="Gene3D" id="3.90.226.10">
    <property type="entry name" value="2-enoyl-CoA Hydratase, Chain A, domain 1"/>
    <property type="match status" value="1"/>
</dbReference>
<comment type="similarity">
    <text evidence="1 3">Belongs to the enoyl-CoA hydratase/isomerase family.</text>
</comment>
<evidence type="ECO:0000313" key="5">
    <source>
        <dbReference type="Proteomes" id="UP000177876"/>
    </source>
</evidence>
<reference evidence="4 5" key="1">
    <citation type="journal article" date="2016" name="Nat. Commun.">
        <title>Thousands of microbial genomes shed light on interconnected biogeochemical processes in an aquifer system.</title>
        <authorList>
            <person name="Anantharaman K."/>
            <person name="Brown C.T."/>
            <person name="Hug L.A."/>
            <person name="Sharon I."/>
            <person name="Castelle C.J."/>
            <person name="Probst A.J."/>
            <person name="Thomas B.C."/>
            <person name="Singh A."/>
            <person name="Wilkins M.J."/>
            <person name="Karaoz U."/>
            <person name="Brodie E.L."/>
            <person name="Williams K.H."/>
            <person name="Hubbard S.S."/>
            <person name="Banfield J.F."/>
        </authorList>
    </citation>
    <scope>NUCLEOTIDE SEQUENCE [LARGE SCALE GENOMIC DNA]</scope>
</reference>
<dbReference type="GO" id="GO:0006635">
    <property type="term" value="P:fatty acid beta-oxidation"/>
    <property type="evidence" value="ECO:0007669"/>
    <property type="project" value="TreeGrafter"/>
</dbReference>
<organism evidence="4 5">
    <name type="scientific">Candidatus Solincola sediminis</name>
    <dbReference type="NCBI Taxonomy" id="1797199"/>
    <lineage>
        <taxon>Bacteria</taxon>
        <taxon>Bacillati</taxon>
        <taxon>Actinomycetota</taxon>
        <taxon>Candidatus Geothermincolia</taxon>
        <taxon>Candidatus Geothermincolales</taxon>
        <taxon>Candidatus Geothermincolaceae</taxon>
        <taxon>Candidatus Solincola</taxon>
    </lineage>
</organism>
<comment type="caution">
    <text evidence="4">The sequence shown here is derived from an EMBL/GenBank/DDBJ whole genome shotgun (WGS) entry which is preliminary data.</text>
</comment>
<dbReference type="STRING" id="1797197.A2Y75_04930"/>
<dbReference type="InterPro" id="IPR001753">
    <property type="entry name" value="Enoyl-CoA_hydra/iso"/>
</dbReference>
<dbReference type="GO" id="GO:0016829">
    <property type="term" value="F:lyase activity"/>
    <property type="evidence" value="ECO:0007669"/>
    <property type="project" value="UniProtKB-KW"/>
</dbReference>
<accession>A0A1F2WSE9</accession>
<keyword evidence="2" id="KW-0456">Lyase</keyword>
<dbReference type="Proteomes" id="UP000177876">
    <property type="component" value="Unassembled WGS sequence"/>
</dbReference>
<dbReference type="PANTHER" id="PTHR11941">
    <property type="entry name" value="ENOYL-COA HYDRATASE-RELATED"/>
    <property type="match status" value="1"/>
</dbReference>
<dbReference type="InterPro" id="IPR014748">
    <property type="entry name" value="Enoyl-CoA_hydra_C"/>
</dbReference>